<dbReference type="Pfam" id="PF00892">
    <property type="entry name" value="EamA"/>
    <property type="match status" value="2"/>
</dbReference>
<feature type="transmembrane region" description="Helical" evidence="7">
    <location>
        <begin position="210"/>
        <end position="232"/>
    </location>
</feature>
<feature type="transmembrane region" description="Helical" evidence="7">
    <location>
        <begin position="300"/>
        <end position="320"/>
    </location>
</feature>
<keyword evidence="6 7" id="KW-0472">Membrane</keyword>
<dbReference type="InterPro" id="IPR037185">
    <property type="entry name" value="EmrE-like"/>
</dbReference>
<feature type="transmembrane region" description="Helical" evidence="7">
    <location>
        <begin position="244"/>
        <end position="263"/>
    </location>
</feature>
<dbReference type="InterPro" id="IPR050638">
    <property type="entry name" value="AA-Vitamin_Transporters"/>
</dbReference>
<proteinExistence type="inferred from homology"/>
<evidence type="ECO:0000256" key="1">
    <source>
        <dbReference type="ARBA" id="ARBA00004651"/>
    </source>
</evidence>
<feature type="transmembrane region" description="Helical" evidence="7">
    <location>
        <begin position="53"/>
        <end position="71"/>
    </location>
</feature>
<gene>
    <name evidence="9" type="primary">impX</name>
    <name evidence="9" type="ORF">C1752_02843</name>
</gene>
<organism evidence="9 10">
    <name type="scientific">Acaryochloris thomasi RCC1774</name>
    <dbReference type="NCBI Taxonomy" id="1764569"/>
    <lineage>
        <taxon>Bacteria</taxon>
        <taxon>Bacillati</taxon>
        <taxon>Cyanobacteriota</taxon>
        <taxon>Cyanophyceae</taxon>
        <taxon>Acaryochloridales</taxon>
        <taxon>Acaryochloridaceae</taxon>
        <taxon>Acaryochloris</taxon>
        <taxon>Acaryochloris thomasi</taxon>
    </lineage>
</organism>
<evidence type="ECO:0000256" key="2">
    <source>
        <dbReference type="ARBA" id="ARBA00007362"/>
    </source>
</evidence>
<evidence type="ECO:0000256" key="5">
    <source>
        <dbReference type="ARBA" id="ARBA00022989"/>
    </source>
</evidence>
<keyword evidence="10" id="KW-1185">Reference proteome</keyword>
<evidence type="ECO:0000313" key="10">
    <source>
        <dbReference type="Proteomes" id="UP000248857"/>
    </source>
</evidence>
<feature type="transmembrane region" description="Helical" evidence="7">
    <location>
        <begin position="275"/>
        <end position="294"/>
    </location>
</feature>
<dbReference type="InterPro" id="IPR000620">
    <property type="entry name" value="EamA_dom"/>
</dbReference>
<dbReference type="OrthoDB" id="505666at2"/>
<evidence type="ECO:0000256" key="3">
    <source>
        <dbReference type="ARBA" id="ARBA00022475"/>
    </source>
</evidence>
<dbReference type="AlphaFoldDB" id="A0A2W1JQ30"/>
<evidence type="ECO:0000256" key="7">
    <source>
        <dbReference type="SAM" id="Phobius"/>
    </source>
</evidence>
<protein>
    <submittedName>
        <fullName evidence="9">Riboflavin transporter ImpX</fullName>
    </submittedName>
</protein>
<comment type="caution">
    <text evidence="9">The sequence shown here is derived from an EMBL/GenBank/DDBJ whole genome shotgun (WGS) entry which is preliminary data.</text>
</comment>
<dbReference type="PANTHER" id="PTHR32322:SF18">
    <property type="entry name" value="S-ADENOSYLMETHIONINE_S-ADENOSYLHOMOCYSTEINE TRANSPORTER"/>
    <property type="match status" value="1"/>
</dbReference>
<dbReference type="SUPFAM" id="SSF103481">
    <property type="entry name" value="Multidrug resistance efflux transporter EmrE"/>
    <property type="match status" value="2"/>
</dbReference>
<feature type="transmembrane region" description="Helical" evidence="7">
    <location>
        <begin position="142"/>
        <end position="163"/>
    </location>
</feature>
<keyword evidence="4 7" id="KW-0812">Transmembrane</keyword>
<comment type="similarity">
    <text evidence="2">Belongs to the EamA transporter family.</text>
</comment>
<dbReference type="PANTHER" id="PTHR32322">
    <property type="entry name" value="INNER MEMBRANE TRANSPORTER"/>
    <property type="match status" value="1"/>
</dbReference>
<dbReference type="Proteomes" id="UP000248857">
    <property type="component" value="Unassembled WGS sequence"/>
</dbReference>
<evidence type="ECO:0000259" key="8">
    <source>
        <dbReference type="Pfam" id="PF00892"/>
    </source>
</evidence>
<evidence type="ECO:0000256" key="4">
    <source>
        <dbReference type="ARBA" id="ARBA00022692"/>
    </source>
</evidence>
<feature type="domain" description="EamA" evidence="8">
    <location>
        <begin position="180"/>
        <end position="315"/>
    </location>
</feature>
<dbReference type="EMBL" id="PQWO01000007">
    <property type="protein sequence ID" value="PZD73002.1"/>
    <property type="molecule type" value="Genomic_DNA"/>
</dbReference>
<dbReference type="GO" id="GO:0005886">
    <property type="term" value="C:plasma membrane"/>
    <property type="evidence" value="ECO:0007669"/>
    <property type="project" value="UniProtKB-SubCell"/>
</dbReference>
<feature type="transmembrane region" description="Helical" evidence="7">
    <location>
        <begin position="87"/>
        <end position="108"/>
    </location>
</feature>
<accession>A0A2W1JQ30</accession>
<evidence type="ECO:0000313" key="9">
    <source>
        <dbReference type="EMBL" id="PZD73002.1"/>
    </source>
</evidence>
<feature type="transmembrane region" description="Helical" evidence="7">
    <location>
        <begin position="114"/>
        <end position="135"/>
    </location>
</feature>
<keyword evidence="5 7" id="KW-1133">Transmembrane helix</keyword>
<name>A0A2W1JQ30_9CYAN</name>
<feature type="domain" description="EamA" evidence="8">
    <location>
        <begin position="19"/>
        <end position="159"/>
    </location>
</feature>
<reference evidence="9 10" key="1">
    <citation type="journal article" date="2018" name="Sci. Rep.">
        <title>A novel species of the marine cyanobacterium Acaryochloris with a unique pigment content and lifestyle.</title>
        <authorList>
            <person name="Partensky F."/>
            <person name="Six C."/>
            <person name="Ratin M."/>
            <person name="Garczarek L."/>
            <person name="Vaulot D."/>
            <person name="Probert I."/>
            <person name="Calteau A."/>
            <person name="Gourvil P."/>
            <person name="Marie D."/>
            <person name="Grebert T."/>
            <person name="Bouchier C."/>
            <person name="Le Panse S."/>
            <person name="Gachenot M."/>
            <person name="Rodriguez F."/>
            <person name="Garrido J.L."/>
        </authorList>
    </citation>
    <scope>NUCLEOTIDE SEQUENCE [LARGE SCALE GENOMIC DNA]</scope>
    <source>
        <strain evidence="9 10">RCC1774</strain>
    </source>
</reference>
<sequence length="345" mass="36867">MSQLLSFWRRISGRVYLGIAVLLFGSASAVTRRLMQVGALHSIDGRNPLSFCNVLLVGNLCALLVLCLVYGRPQLLTSFQRLSGRDYLALLSVALLAGALAPSLFFIALEQTNVNNVILIGRIEPPLTLALAVVFLKERTNIWIVGGGALAFVGVLLTIILQAHGAEEVMVSMGRFEIGRGELWTLMGAIATAIATVISQIGLRQVPLGLFAIVRTAVGSAIFFLIVLQFFGVNHFADILTPSVWQWMLIYGAVIVAGGQLCWFQGLKTTSAAEVSLASAFGPIAGFLAAYFILGEPPTVAQWIGGLVLMAGIALNQLGVSRQIAKQKTSVGLQELDLEVGFKGI</sequence>
<comment type="subcellular location">
    <subcellularLocation>
        <location evidence="1">Cell membrane</location>
        <topology evidence="1">Multi-pass membrane protein</topology>
    </subcellularLocation>
</comment>
<dbReference type="RefSeq" id="WP_110986541.1">
    <property type="nucleotide sequence ID" value="NZ_CAWNWM010000007.1"/>
</dbReference>
<evidence type="ECO:0000256" key="6">
    <source>
        <dbReference type="ARBA" id="ARBA00023136"/>
    </source>
</evidence>
<dbReference type="Gene3D" id="1.10.3730.20">
    <property type="match status" value="1"/>
</dbReference>
<keyword evidence="3" id="KW-1003">Cell membrane</keyword>
<feature type="transmembrane region" description="Helical" evidence="7">
    <location>
        <begin position="183"/>
        <end position="203"/>
    </location>
</feature>